<name>A0A9Y1MRW6_9CAUD</name>
<organism evidence="1 2">
    <name type="scientific">Pseudomonas phage UFJF_PfSW6</name>
    <dbReference type="NCBI Taxonomy" id="3003725"/>
    <lineage>
        <taxon>Viruses</taxon>
        <taxon>Duplodnaviria</taxon>
        <taxon>Heunggongvirae</taxon>
        <taxon>Uroviricota</taxon>
        <taxon>Caudoviricetes</taxon>
        <taxon>Autographivirales</taxon>
        <taxon>Autotranscriptaviridae</taxon>
        <taxon>Studiervirinae</taxon>
        <taxon>Pijolavirus</taxon>
        <taxon>Pijolavirus UFJFPfSW6</taxon>
    </lineage>
</organism>
<evidence type="ECO:0000313" key="2">
    <source>
        <dbReference type="Proteomes" id="UP001221264"/>
    </source>
</evidence>
<dbReference type="EMBL" id="OP924544">
    <property type="protein sequence ID" value="WAX22740.1"/>
    <property type="molecule type" value="Genomic_DNA"/>
</dbReference>
<proteinExistence type="predicted"/>
<reference evidence="2" key="1">
    <citation type="journal article" date="2023" name="3 Biotech">
        <title>Genome sequencing of Pseudomonas fluorescens phage UFJF_PfSW6: a novel lytic Pijolavirus specie with potential for biocontrol in the dairy industry.</title>
        <authorList>
            <person name="Vidigal P.M.P."/>
            <person name="Hungaro H.M."/>
        </authorList>
    </citation>
    <scope>NUCLEOTIDE SEQUENCE [LARGE SCALE GENOMIC DNA]</scope>
</reference>
<accession>A0A9Y1MRW6</accession>
<dbReference type="Proteomes" id="UP001221264">
    <property type="component" value="Segment"/>
</dbReference>
<evidence type="ECO:0000313" key="1">
    <source>
        <dbReference type="EMBL" id="WAX22740.1"/>
    </source>
</evidence>
<sequence length="112" mass="12466">MAITLKAQVSFPMTIVVATETMEFVAAARGAVKALSPEYLAEKLKDADKEERFKTELFLSDATDEQVVESIYRTSLRAFIRNDLKKELCNDESTARIGDTIVTFEQKAVAGE</sequence>
<keyword evidence="2" id="KW-1185">Reference proteome</keyword>
<gene>
    <name evidence="1" type="ORF">UFJFPfSW6_00026</name>
</gene>
<protein>
    <submittedName>
        <fullName evidence="1">Uncharacterized protein</fullName>
    </submittedName>
</protein>